<gene>
    <name evidence="6" type="ORF">EJ06DRAFT_54324</name>
</gene>
<feature type="chain" id="PRO_5026357185" evidence="4">
    <location>
        <begin position="24"/>
        <end position="722"/>
    </location>
</feature>
<comment type="similarity">
    <text evidence="1">Belongs to the peptidase A1 family.</text>
</comment>
<feature type="region of interest" description="Disordered" evidence="2">
    <location>
        <begin position="533"/>
        <end position="553"/>
    </location>
</feature>
<feature type="region of interest" description="Disordered" evidence="2">
    <location>
        <begin position="592"/>
        <end position="664"/>
    </location>
</feature>
<dbReference type="EMBL" id="ML996697">
    <property type="protein sequence ID" value="KAF2399499.1"/>
    <property type="molecule type" value="Genomic_DNA"/>
</dbReference>
<dbReference type="Proteomes" id="UP000799640">
    <property type="component" value="Unassembled WGS sequence"/>
</dbReference>
<evidence type="ECO:0000256" key="4">
    <source>
        <dbReference type="SAM" id="SignalP"/>
    </source>
</evidence>
<feature type="compositionally biased region" description="Polar residues" evidence="2">
    <location>
        <begin position="600"/>
        <end position="611"/>
    </location>
</feature>
<evidence type="ECO:0000256" key="2">
    <source>
        <dbReference type="SAM" id="MobiDB-lite"/>
    </source>
</evidence>
<feature type="transmembrane region" description="Helical" evidence="3">
    <location>
        <begin position="458"/>
        <end position="481"/>
    </location>
</feature>
<name>A0A6G1HUJ7_9PEZI</name>
<feature type="signal peptide" evidence="4">
    <location>
        <begin position="1"/>
        <end position="23"/>
    </location>
</feature>
<dbReference type="PANTHER" id="PTHR47965">
    <property type="entry name" value="ASPARTYL PROTEASE-RELATED"/>
    <property type="match status" value="1"/>
</dbReference>
<dbReference type="GO" id="GO:0006508">
    <property type="term" value="P:proteolysis"/>
    <property type="evidence" value="ECO:0007669"/>
    <property type="project" value="UniProtKB-KW"/>
</dbReference>
<feature type="domain" description="Peptidase A1" evidence="5">
    <location>
        <begin position="63"/>
        <end position="412"/>
    </location>
</feature>
<dbReference type="PRINTS" id="PR00792">
    <property type="entry name" value="PEPSIN"/>
</dbReference>
<dbReference type="Pfam" id="PF00026">
    <property type="entry name" value="Asp"/>
    <property type="match status" value="1"/>
</dbReference>
<evidence type="ECO:0000259" key="5">
    <source>
        <dbReference type="PROSITE" id="PS51767"/>
    </source>
</evidence>
<feature type="compositionally biased region" description="Low complexity" evidence="2">
    <location>
        <begin position="637"/>
        <end position="664"/>
    </location>
</feature>
<dbReference type="GO" id="GO:0005576">
    <property type="term" value="C:extracellular region"/>
    <property type="evidence" value="ECO:0007669"/>
    <property type="project" value="TreeGrafter"/>
</dbReference>
<organism evidence="6 7">
    <name type="scientific">Trichodelitschia bisporula</name>
    <dbReference type="NCBI Taxonomy" id="703511"/>
    <lineage>
        <taxon>Eukaryota</taxon>
        <taxon>Fungi</taxon>
        <taxon>Dikarya</taxon>
        <taxon>Ascomycota</taxon>
        <taxon>Pezizomycotina</taxon>
        <taxon>Dothideomycetes</taxon>
        <taxon>Dothideomycetes incertae sedis</taxon>
        <taxon>Phaeotrichales</taxon>
        <taxon>Phaeotrichaceae</taxon>
        <taxon>Trichodelitschia</taxon>
    </lineage>
</organism>
<keyword evidence="6" id="KW-0378">Hydrolase</keyword>
<dbReference type="InterPro" id="IPR001461">
    <property type="entry name" value="Aspartic_peptidase_A1"/>
</dbReference>
<dbReference type="InterPro" id="IPR034164">
    <property type="entry name" value="Pepsin-like_dom"/>
</dbReference>
<dbReference type="CDD" id="cd05471">
    <property type="entry name" value="pepsin_like"/>
    <property type="match status" value="1"/>
</dbReference>
<feature type="region of interest" description="Disordered" evidence="2">
    <location>
        <begin position="694"/>
        <end position="722"/>
    </location>
</feature>
<dbReference type="OrthoDB" id="4074350at2759"/>
<protein>
    <submittedName>
        <fullName evidence="6">Acid protease</fullName>
    </submittedName>
</protein>
<evidence type="ECO:0000313" key="7">
    <source>
        <dbReference type="Proteomes" id="UP000799640"/>
    </source>
</evidence>
<keyword evidence="6" id="KW-0645">Protease</keyword>
<sequence>MRLLRLLLLSSLSLSPSPSLCDALPHSDDRPRLQARAATPSTLPPPISFAPAQNWEGINGQWNTFALRIGSPEQVVRVYVSTASQQTWVVDPRGCPDDTPTNTTCTDSRGETFDLNKSKTWRPQGLYDLWIEGNLDLYGNGEYGFDTVGLGYPGEGGPVMTGQIVGAIATPDFNYGHLGINPKSTNFTNFTTQSPSFITSLKERNLIPSVSWGYTAGAAYRFAKVLSSLTLGGYDAARFVPNNVSFNFFPDNERDLLVSIVGITADASDKKRTSLFPTYKIIYSYIDSTVSEIWLPIEACKAFEDYFELTWDPTTELYLVSEAQHATLLQRNPNVTFTIQPWSDPKSRRVDITLPYRAFDHYAKPPYRDLNRTSRYFPLRRAANDTQYTLGRTFLQEAYLTVDWERQNFSVAQCSWETAMPQQKIVAIPPFSNSTNSTNGGSAPGAATVSPTKLGSGAIAGIIIAAAAVLIATTTGLYFYFKRPKAESSPDKDEPKTVDTEGSKEDGKDEATGTTLVFPKAELDASNPLRHEAAGGEFYKPGSEPTSPSETLPVIRVEADSKERQVFEMEGDYPERQEADGRMMTEKEAMRVREERYNGVDSSPVTETARTGSARDVLPGYEPSDVSGHSPTGLSAPGLSSTGVSPTGVSPTTPTSSAPGVSPVRVRPGHVVELVSPLDGTLGSRTMGFLPLSPLEGGTLAVPSGERRRFSFEEGTQTQPRE</sequence>
<dbReference type="PROSITE" id="PS51767">
    <property type="entry name" value="PEPTIDASE_A1"/>
    <property type="match status" value="1"/>
</dbReference>
<feature type="region of interest" description="Disordered" evidence="2">
    <location>
        <begin position="485"/>
        <end position="513"/>
    </location>
</feature>
<dbReference type="Gene3D" id="2.40.70.10">
    <property type="entry name" value="Acid Proteases"/>
    <property type="match status" value="2"/>
</dbReference>
<reference evidence="6" key="1">
    <citation type="journal article" date="2020" name="Stud. Mycol.">
        <title>101 Dothideomycetes genomes: a test case for predicting lifestyles and emergence of pathogens.</title>
        <authorList>
            <person name="Haridas S."/>
            <person name="Albert R."/>
            <person name="Binder M."/>
            <person name="Bloem J."/>
            <person name="Labutti K."/>
            <person name="Salamov A."/>
            <person name="Andreopoulos B."/>
            <person name="Baker S."/>
            <person name="Barry K."/>
            <person name="Bills G."/>
            <person name="Bluhm B."/>
            <person name="Cannon C."/>
            <person name="Castanera R."/>
            <person name="Culley D."/>
            <person name="Daum C."/>
            <person name="Ezra D."/>
            <person name="Gonzalez J."/>
            <person name="Henrissat B."/>
            <person name="Kuo A."/>
            <person name="Liang C."/>
            <person name="Lipzen A."/>
            <person name="Lutzoni F."/>
            <person name="Magnuson J."/>
            <person name="Mondo S."/>
            <person name="Nolan M."/>
            <person name="Ohm R."/>
            <person name="Pangilinan J."/>
            <person name="Park H.-J."/>
            <person name="Ramirez L."/>
            <person name="Alfaro M."/>
            <person name="Sun H."/>
            <person name="Tritt A."/>
            <person name="Yoshinaga Y."/>
            <person name="Zwiers L.-H."/>
            <person name="Turgeon B."/>
            <person name="Goodwin S."/>
            <person name="Spatafora J."/>
            <person name="Crous P."/>
            <person name="Grigoriev I."/>
        </authorList>
    </citation>
    <scope>NUCLEOTIDE SEQUENCE</scope>
    <source>
        <strain evidence="6">CBS 262.69</strain>
    </source>
</reference>
<keyword evidence="3" id="KW-0472">Membrane</keyword>
<accession>A0A6G1HUJ7</accession>
<evidence type="ECO:0000256" key="3">
    <source>
        <dbReference type="SAM" id="Phobius"/>
    </source>
</evidence>
<dbReference type="InterPro" id="IPR021109">
    <property type="entry name" value="Peptidase_aspartic_dom_sf"/>
</dbReference>
<dbReference type="GO" id="GO:0004190">
    <property type="term" value="F:aspartic-type endopeptidase activity"/>
    <property type="evidence" value="ECO:0007669"/>
    <property type="project" value="InterPro"/>
</dbReference>
<keyword evidence="3" id="KW-1133">Transmembrane helix</keyword>
<proteinExistence type="inferred from homology"/>
<dbReference type="SUPFAM" id="SSF50630">
    <property type="entry name" value="Acid proteases"/>
    <property type="match status" value="1"/>
</dbReference>
<dbReference type="PANTHER" id="PTHR47965:SF101">
    <property type="entry name" value="HYPOTHETICAL ASPARTYL PROTEASE (EUROFUNG)-RELATED"/>
    <property type="match status" value="1"/>
</dbReference>
<keyword evidence="3" id="KW-0812">Transmembrane</keyword>
<keyword evidence="7" id="KW-1185">Reference proteome</keyword>
<evidence type="ECO:0000256" key="1">
    <source>
        <dbReference type="ARBA" id="ARBA00007447"/>
    </source>
</evidence>
<dbReference type="GO" id="GO:0031505">
    <property type="term" value="P:fungal-type cell wall organization"/>
    <property type="evidence" value="ECO:0007669"/>
    <property type="project" value="TreeGrafter"/>
</dbReference>
<dbReference type="InterPro" id="IPR033121">
    <property type="entry name" value="PEPTIDASE_A1"/>
</dbReference>
<feature type="compositionally biased region" description="Basic and acidic residues" evidence="2">
    <location>
        <begin position="485"/>
        <end position="511"/>
    </location>
</feature>
<dbReference type="GO" id="GO:0009277">
    <property type="term" value="C:fungal-type cell wall"/>
    <property type="evidence" value="ECO:0007669"/>
    <property type="project" value="TreeGrafter"/>
</dbReference>
<evidence type="ECO:0000313" key="6">
    <source>
        <dbReference type="EMBL" id="KAF2399499.1"/>
    </source>
</evidence>
<dbReference type="AlphaFoldDB" id="A0A6G1HUJ7"/>
<keyword evidence="4" id="KW-0732">Signal</keyword>